<gene>
    <name evidence="2" type="ORF">JKP88DRAFT_251490</name>
    <name evidence="1" type="ORF">JKP88DRAFT_255528</name>
</gene>
<reference evidence="2" key="1">
    <citation type="submission" date="2021-02" db="EMBL/GenBank/DDBJ databases">
        <title>First Annotated Genome of the Yellow-green Alga Tribonema minus.</title>
        <authorList>
            <person name="Mahan K.M."/>
        </authorList>
    </citation>
    <scope>NUCLEOTIDE SEQUENCE</scope>
    <source>
        <strain evidence="2">UTEX B ZZ1240</strain>
    </source>
</reference>
<dbReference type="OrthoDB" id="120976at2759"/>
<dbReference type="AlphaFoldDB" id="A0A836CM05"/>
<dbReference type="EMBL" id="JAFCMP010000172">
    <property type="protein sequence ID" value="KAG5184264.1"/>
    <property type="molecule type" value="Genomic_DNA"/>
</dbReference>
<proteinExistence type="predicted"/>
<evidence type="ECO:0000313" key="1">
    <source>
        <dbReference type="EMBL" id="KAG5184264.1"/>
    </source>
</evidence>
<keyword evidence="3" id="KW-1185">Reference proteome</keyword>
<evidence type="ECO:0000313" key="3">
    <source>
        <dbReference type="Proteomes" id="UP000664859"/>
    </source>
</evidence>
<comment type="caution">
    <text evidence="2">The sequence shown here is derived from an EMBL/GenBank/DDBJ whole genome shotgun (WGS) entry which is preliminary data.</text>
</comment>
<dbReference type="Proteomes" id="UP000664859">
    <property type="component" value="Unassembled WGS sequence"/>
</dbReference>
<dbReference type="EMBL" id="JAFCMP010000019">
    <property type="protein sequence ID" value="KAG5191500.1"/>
    <property type="molecule type" value="Genomic_DNA"/>
</dbReference>
<evidence type="ECO:0000313" key="2">
    <source>
        <dbReference type="EMBL" id="KAG5191500.1"/>
    </source>
</evidence>
<protein>
    <submittedName>
        <fullName evidence="2">Uncharacterized protein</fullName>
    </submittedName>
</protein>
<organism evidence="2 3">
    <name type="scientific">Tribonema minus</name>
    <dbReference type="NCBI Taxonomy" id="303371"/>
    <lineage>
        <taxon>Eukaryota</taxon>
        <taxon>Sar</taxon>
        <taxon>Stramenopiles</taxon>
        <taxon>Ochrophyta</taxon>
        <taxon>PX clade</taxon>
        <taxon>Xanthophyceae</taxon>
        <taxon>Tribonematales</taxon>
        <taxon>Tribonemataceae</taxon>
        <taxon>Tribonema</taxon>
    </lineage>
</organism>
<accession>A0A836CM05</accession>
<sequence>MYFEAVEIVDCFQETPLQASAACALFGRLWDLENFDAVLGSLGAAAARGAYARLGYFNAVNPLRVAWHRFELRLARADERRMVKVLLDLGGAEAGNSLTEGAGTQLSVVTLQGMRGHIADDRSRTELAALSYAHVGERGNVPAWRERAALLPQFLVGARPFPAERVLRIVRQYEELEAAGVLRGLRTAIDIGAEHTRLEAARAAAAAAAAASGRDAAAAAV</sequence>
<name>A0A836CM05_9STRA</name>